<dbReference type="RefSeq" id="WP_012415087.1">
    <property type="nucleotide sequence ID" value="NC_010644.1"/>
</dbReference>
<evidence type="ECO:0000313" key="2">
    <source>
        <dbReference type="Proteomes" id="UP000001029"/>
    </source>
</evidence>
<dbReference type="EMBL" id="CP001055">
    <property type="protein sequence ID" value="ACC98472.1"/>
    <property type="molecule type" value="Genomic_DNA"/>
</dbReference>
<evidence type="ECO:0008006" key="3">
    <source>
        <dbReference type="Google" id="ProtNLM"/>
    </source>
</evidence>
<dbReference type="HOGENOM" id="CLU_1432496_0_0_0"/>
<reference evidence="1 2" key="1">
    <citation type="journal article" date="2009" name="Appl. Environ. Microbiol.">
        <title>Genomic analysis of 'Elusimicrobium minutum,' the first cultivated representative of the phylum 'Elusimicrobia' (formerly termite group 1).</title>
        <authorList>
            <person name="Herlemann D.P.R."/>
            <person name="Geissinger O."/>
            <person name="Ikeda-Ohtsubo W."/>
            <person name="Kunin V."/>
            <person name="Sun H."/>
            <person name="Lapidus A."/>
            <person name="Hugenholtz P."/>
            <person name="Brune A."/>
        </authorList>
    </citation>
    <scope>NUCLEOTIDE SEQUENCE [LARGE SCALE GENOMIC DNA]</scope>
    <source>
        <strain evidence="1 2">Pei191</strain>
    </source>
</reference>
<sequence>MKKLFALFFVLVFFACEKEAPAEQKDVFASAQSAEEELLPVEGAVTCSGLALKLQTCEPAQCVNTINFFGTDISTLIQIEPGNGGKCAYSETMLSADENQVIKTCNFTKQQLPEVSEYLAGVFAPGAENDIYGSQEDNPFSRYLYDGTCSVPSTEEPLEPSCMGGESITIQEYDKSGNLTERVIECSSI</sequence>
<dbReference type="PROSITE" id="PS51257">
    <property type="entry name" value="PROKAR_LIPOPROTEIN"/>
    <property type="match status" value="1"/>
</dbReference>
<accession>B2KD76</accession>
<dbReference type="STRING" id="445932.Emin_0919"/>
<evidence type="ECO:0000313" key="1">
    <source>
        <dbReference type="EMBL" id="ACC98472.1"/>
    </source>
</evidence>
<name>B2KD76_ELUMP</name>
<organism evidence="1 2">
    <name type="scientific">Elusimicrobium minutum (strain Pei191)</name>
    <dbReference type="NCBI Taxonomy" id="445932"/>
    <lineage>
        <taxon>Bacteria</taxon>
        <taxon>Pseudomonadati</taxon>
        <taxon>Elusimicrobiota</taxon>
        <taxon>Elusimicrobia</taxon>
        <taxon>Elusimicrobiales</taxon>
        <taxon>Elusimicrobiaceae</taxon>
        <taxon>Elusimicrobium</taxon>
    </lineage>
</organism>
<protein>
    <recommendedName>
        <fullName evidence="3">Lipoprotein</fullName>
    </recommendedName>
</protein>
<gene>
    <name evidence="1" type="ordered locus">Emin_0919</name>
</gene>
<keyword evidence="2" id="KW-1185">Reference proteome</keyword>
<dbReference type="KEGG" id="emi:Emin_0919"/>
<dbReference type="Proteomes" id="UP000001029">
    <property type="component" value="Chromosome"/>
</dbReference>
<dbReference type="AlphaFoldDB" id="B2KD76"/>
<proteinExistence type="predicted"/>